<accession>A0AAU9TH26</accession>
<feature type="coiled-coil region" evidence="1">
    <location>
        <begin position="53"/>
        <end position="126"/>
    </location>
</feature>
<gene>
    <name evidence="2" type="ORF">EEDITHA_LOCUS1319</name>
</gene>
<keyword evidence="3" id="KW-1185">Reference proteome</keyword>
<evidence type="ECO:0000313" key="3">
    <source>
        <dbReference type="Proteomes" id="UP001153954"/>
    </source>
</evidence>
<protein>
    <submittedName>
        <fullName evidence="2">Uncharacterized protein</fullName>
    </submittedName>
</protein>
<reference evidence="2" key="1">
    <citation type="submission" date="2022-03" db="EMBL/GenBank/DDBJ databases">
        <authorList>
            <person name="Tunstrom K."/>
        </authorList>
    </citation>
    <scope>NUCLEOTIDE SEQUENCE</scope>
</reference>
<name>A0AAU9TH26_EUPED</name>
<sequence>MFSPEKQQVEICLLKSNLEEIENDLVAQRSAIPALDAENEQKYRETITALREARSLNTEIEGLKQENVRLTAKRMQLKRQSEEVSDALERARRNRSELEDLLKQEERDTELEIRRYEDTLRELASLFRSSRAFYNEDEIKSELEMVEEMNSSFVNEERKLQCNISELKRELTSLRTDIPEDILATIGRKELEQKFKSVSDQCETLQSKRDYLFKNQ</sequence>
<evidence type="ECO:0000313" key="2">
    <source>
        <dbReference type="EMBL" id="CAH2084780.1"/>
    </source>
</evidence>
<comment type="caution">
    <text evidence="2">The sequence shown here is derived from an EMBL/GenBank/DDBJ whole genome shotgun (WGS) entry which is preliminary data.</text>
</comment>
<organism evidence="2 3">
    <name type="scientific">Euphydryas editha</name>
    <name type="common">Edith's checkerspot</name>
    <dbReference type="NCBI Taxonomy" id="104508"/>
    <lineage>
        <taxon>Eukaryota</taxon>
        <taxon>Metazoa</taxon>
        <taxon>Ecdysozoa</taxon>
        <taxon>Arthropoda</taxon>
        <taxon>Hexapoda</taxon>
        <taxon>Insecta</taxon>
        <taxon>Pterygota</taxon>
        <taxon>Neoptera</taxon>
        <taxon>Endopterygota</taxon>
        <taxon>Lepidoptera</taxon>
        <taxon>Glossata</taxon>
        <taxon>Ditrysia</taxon>
        <taxon>Papilionoidea</taxon>
        <taxon>Nymphalidae</taxon>
        <taxon>Nymphalinae</taxon>
        <taxon>Euphydryas</taxon>
    </lineage>
</organism>
<dbReference type="AlphaFoldDB" id="A0AAU9TH26"/>
<keyword evidence="1" id="KW-0175">Coiled coil</keyword>
<feature type="coiled-coil region" evidence="1">
    <location>
        <begin position="150"/>
        <end position="208"/>
    </location>
</feature>
<proteinExistence type="predicted"/>
<dbReference type="Proteomes" id="UP001153954">
    <property type="component" value="Unassembled WGS sequence"/>
</dbReference>
<dbReference type="EMBL" id="CAKOGL010000003">
    <property type="protein sequence ID" value="CAH2084780.1"/>
    <property type="molecule type" value="Genomic_DNA"/>
</dbReference>
<evidence type="ECO:0000256" key="1">
    <source>
        <dbReference type="SAM" id="Coils"/>
    </source>
</evidence>